<evidence type="ECO:0000256" key="1">
    <source>
        <dbReference type="SAM" id="Phobius"/>
    </source>
</evidence>
<protein>
    <submittedName>
        <fullName evidence="3">CPBP family intramembrane metalloprotease</fullName>
    </submittedName>
</protein>
<keyword evidence="3" id="KW-0482">Metalloprotease</keyword>
<comment type="caution">
    <text evidence="3">The sequence shown here is derived from an EMBL/GenBank/DDBJ whole genome shotgun (WGS) entry which is preliminary data.</text>
</comment>
<feature type="transmembrane region" description="Helical" evidence="1">
    <location>
        <begin position="169"/>
        <end position="193"/>
    </location>
</feature>
<reference evidence="3 4" key="1">
    <citation type="submission" date="2018-11" db="EMBL/GenBank/DDBJ databases">
        <title>Novel bacteria species description.</title>
        <authorList>
            <person name="Han J.-H."/>
        </authorList>
    </citation>
    <scope>NUCLEOTIDE SEQUENCE [LARGE SCALE GENOMIC DNA]</scope>
    <source>
        <strain evidence="3 4">KCTC23259</strain>
    </source>
</reference>
<evidence type="ECO:0000313" key="4">
    <source>
        <dbReference type="Proteomes" id="UP001204144"/>
    </source>
</evidence>
<feature type="transmembrane region" description="Helical" evidence="1">
    <location>
        <begin position="20"/>
        <end position="47"/>
    </location>
</feature>
<dbReference type="GO" id="GO:0080120">
    <property type="term" value="P:CAAX-box protein maturation"/>
    <property type="evidence" value="ECO:0007669"/>
    <property type="project" value="UniProtKB-ARBA"/>
</dbReference>
<organism evidence="3 4">
    <name type="scientific">Lacihabitans soyangensis</name>
    <dbReference type="NCBI Taxonomy" id="869394"/>
    <lineage>
        <taxon>Bacteria</taxon>
        <taxon>Pseudomonadati</taxon>
        <taxon>Bacteroidota</taxon>
        <taxon>Cytophagia</taxon>
        <taxon>Cytophagales</taxon>
        <taxon>Leadbetterellaceae</taxon>
        <taxon>Lacihabitans</taxon>
    </lineage>
</organism>
<keyword evidence="3" id="KW-0378">Hydrolase</keyword>
<keyword evidence="1" id="KW-0472">Membrane</keyword>
<feature type="domain" description="CAAX prenyl protease 2/Lysostaphin resistance protein A-like" evidence="2">
    <location>
        <begin position="170"/>
        <end position="258"/>
    </location>
</feature>
<dbReference type="InterPro" id="IPR003675">
    <property type="entry name" value="Rce1/LyrA-like_dom"/>
</dbReference>
<feature type="transmembrane region" description="Helical" evidence="1">
    <location>
        <begin position="239"/>
        <end position="263"/>
    </location>
</feature>
<feature type="transmembrane region" description="Helical" evidence="1">
    <location>
        <begin position="67"/>
        <end position="92"/>
    </location>
</feature>
<dbReference type="AlphaFoldDB" id="A0AAE3H1K7"/>
<name>A0AAE3H1K7_9BACT</name>
<feature type="transmembrane region" description="Helical" evidence="1">
    <location>
        <begin position="284"/>
        <end position="301"/>
    </location>
</feature>
<keyword evidence="3" id="KW-0645">Protease</keyword>
<feature type="transmembrane region" description="Helical" evidence="1">
    <location>
        <begin position="104"/>
        <end position="121"/>
    </location>
</feature>
<keyword evidence="1" id="KW-1133">Transmembrane helix</keyword>
<dbReference type="Proteomes" id="UP001204144">
    <property type="component" value="Unassembled WGS sequence"/>
</dbReference>
<evidence type="ECO:0000259" key="2">
    <source>
        <dbReference type="Pfam" id="PF02517"/>
    </source>
</evidence>
<dbReference type="PANTHER" id="PTHR36435:SF1">
    <property type="entry name" value="CAAX AMINO TERMINAL PROTEASE FAMILY PROTEIN"/>
    <property type="match status" value="1"/>
</dbReference>
<keyword evidence="1" id="KW-0812">Transmembrane</keyword>
<proteinExistence type="predicted"/>
<accession>A0AAE3H1K7</accession>
<gene>
    <name evidence="3" type="ORF">EGI31_09105</name>
</gene>
<dbReference type="PANTHER" id="PTHR36435">
    <property type="entry name" value="SLR1288 PROTEIN"/>
    <property type="match status" value="1"/>
</dbReference>
<dbReference type="Pfam" id="PF02517">
    <property type="entry name" value="Rce1-like"/>
    <property type="match status" value="1"/>
</dbReference>
<sequence>MDFLQYLQTTKENKPGTSLLILFVILLISLVLAQIVAGGLMILMSGIELSNIGNLIDVLMTSKNGWWAMMLSQGVASIFTFILPGLLFWYAVEKKQFSDLSFKALPSIQIFGFVILIQLFFSPFSGWVQSLNEKMQLPASLEWLELIMKSMEDSAKTLTDFLTKFDSPIQLVVALIVIAVIAGVGEELIFRGLIQRKLLLGIKNYHLAIWISAIIFSGIHMQFYGFFPRMFLGALFGYLYYWSGNIWVPIFAHIFNNGLAVVLMHMVNQKKISPEIEKLDTIPLPYVAISVLLFAGLMYLFKKKYTEVDKA</sequence>
<dbReference type="InterPro" id="IPR052710">
    <property type="entry name" value="CAAX_protease"/>
</dbReference>
<feature type="transmembrane region" description="Helical" evidence="1">
    <location>
        <begin position="205"/>
        <end position="227"/>
    </location>
</feature>
<dbReference type="EMBL" id="RJUF01000020">
    <property type="protein sequence ID" value="MCP9763113.1"/>
    <property type="molecule type" value="Genomic_DNA"/>
</dbReference>
<evidence type="ECO:0000313" key="3">
    <source>
        <dbReference type="EMBL" id="MCP9763113.1"/>
    </source>
</evidence>
<dbReference type="GO" id="GO:0008237">
    <property type="term" value="F:metallopeptidase activity"/>
    <property type="evidence" value="ECO:0007669"/>
    <property type="project" value="UniProtKB-KW"/>
</dbReference>
<dbReference type="GO" id="GO:0004175">
    <property type="term" value="F:endopeptidase activity"/>
    <property type="evidence" value="ECO:0007669"/>
    <property type="project" value="UniProtKB-ARBA"/>
</dbReference>
<dbReference type="RefSeq" id="WP_255036900.1">
    <property type="nucleotide sequence ID" value="NZ_RJUF01000020.1"/>
</dbReference>
<keyword evidence="4" id="KW-1185">Reference proteome</keyword>